<dbReference type="InterPro" id="IPR013022">
    <property type="entry name" value="Xyl_isomerase-like_TIM-brl"/>
</dbReference>
<dbReference type="InterPro" id="IPR036237">
    <property type="entry name" value="Xyl_isomerase-like_sf"/>
</dbReference>
<evidence type="ECO:0000313" key="3">
    <source>
        <dbReference type="Proteomes" id="UP000186400"/>
    </source>
</evidence>
<accession>A0A1N6NKC3</accession>
<dbReference type="AlphaFoldDB" id="A0A1N6NKC3"/>
<reference evidence="2 3" key="1">
    <citation type="submission" date="2017-01" db="EMBL/GenBank/DDBJ databases">
        <authorList>
            <person name="Mah S.A."/>
            <person name="Swanson W.J."/>
            <person name="Moy G.W."/>
            <person name="Vacquier V.D."/>
        </authorList>
    </citation>
    <scope>NUCLEOTIDE SEQUENCE [LARGE SCALE GENOMIC DNA]</scope>
    <source>
        <strain evidence="2 3">ASpG1</strain>
    </source>
</reference>
<proteinExistence type="predicted"/>
<dbReference type="Pfam" id="PF01261">
    <property type="entry name" value="AP_endonuc_2"/>
    <property type="match status" value="1"/>
</dbReference>
<keyword evidence="3" id="KW-1185">Reference proteome</keyword>
<sequence>MNNPIWLMTSAFPGLGLEEILARAEGLGAQGLDVCVFRRDGTRTDHVATHIDYEDFSPRRAQEVLDLFAARDMRFSLGAYENLLGGDPGERVRNQNHLLALIRIAHLLGGDKNGVRVGTFVGYNHELGNTEGGFEKNLLEYQRIFTPIIKYAEDLGVTVTYENCPMEGWRSPGYTSTYNNLPGTLAARKLMYTLIPSAAHGEIYDPSHDVWQHTDPVEVLRHSDFSRIKMVHVKATRLKKNSIAAHWGGMYAMQLVSRDLAERAGVPVPAHEWDRLNYEAMLPGFGGSDSMDWRAFVEALLEKGFSGPFSIENEAELSRGTENLGAILQGFSGAIHSLMPLLWPLTSEGYRFDGSRLETLGGAATKDVPLVTMDSL</sequence>
<evidence type="ECO:0000259" key="1">
    <source>
        <dbReference type="Pfam" id="PF01261"/>
    </source>
</evidence>
<dbReference type="Gene3D" id="3.20.20.150">
    <property type="entry name" value="Divalent-metal-dependent TIM barrel enzymes"/>
    <property type="match status" value="1"/>
</dbReference>
<dbReference type="InterPro" id="IPR050312">
    <property type="entry name" value="IolE/XylAMocC-like"/>
</dbReference>
<dbReference type="SUPFAM" id="SSF51658">
    <property type="entry name" value="Xylose isomerase-like"/>
    <property type="match status" value="1"/>
</dbReference>
<dbReference type="PANTHER" id="PTHR12110:SF21">
    <property type="entry name" value="XYLOSE ISOMERASE-LIKE TIM BARREL DOMAIN-CONTAINING PROTEIN"/>
    <property type="match status" value="1"/>
</dbReference>
<dbReference type="EMBL" id="FTMS01000001">
    <property type="protein sequence ID" value="SIP92462.1"/>
    <property type="molecule type" value="Genomic_DNA"/>
</dbReference>
<keyword evidence="2" id="KW-0413">Isomerase</keyword>
<evidence type="ECO:0000313" key="2">
    <source>
        <dbReference type="EMBL" id="SIP92462.1"/>
    </source>
</evidence>
<protein>
    <submittedName>
        <fullName evidence="2">Sugar phosphate isomerase/epimerase</fullName>
    </submittedName>
</protein>
<dbReference type="STRING" id="159291.SAMN05920897_101297"/>
<name>A0A1N6NKC3_9SPIO</name>
<gene>
    <name evidence="2" type="ORF">SAMN05920897_101297</name>
</gene>
<dbReference type="Proteomes" id="UP000186400">
    <property type="component" value="Unassembled WGS sequence"/>
</dbReference>
<organism evidence="2 3">
    <name type="scientific">Alkalispirochaeta americana</name>
    <dbReference type="NCBI Taxonomy" id="159291"/>
    <lineage>
        <taxon>Bacteria</taxon>
        <taxon>Pseudomonadati</taxon>
        <taxon>Spirochaetota</taxon>
        <taxon>Spirochaetia</taxon>
        <taxon>Spirochaetales</taxon>
        <taxon>Spirochaetaceae</taxon>
        <taxon>Alkalispirochaeta</taxon>
    </lineage>
</organism>
<feature type="domain" description="Xylose isomerase-like TIM barrel" evidence="1">
    <location>
        <begin position="24"/>
        <end position="315"/>
    </location>
</feature>
<dbReference type="RefSeq" id="WP_076487508.1">
    <property type="nucleotide sequence ID" value="NZ_FTMS01000001.1"/>
</dbReference>
<dbReference type="PANTHER" id="PTHR12110">
    <property type="entry name" value="HYDROXYPYRUVATE ISOMERASE"/>
    <property type="match status" value="1"/>
</dbReference>
<dbReference type="GO" id="GO:0016853">
    <property type="term" value="F:isomerase activity"/>
    <property type="evidence" value="ECO:0007669"/>
    <property type="project" value="UniProtKB-KW"/>
</dbReference>
<dbReference type="OrthoDB" id="9779184at2"/>